<dbReference type="InterPro" id="IPR051673">
    <property type="entry name" value="SSDNA_exonuclease_RecJ"/>
</dbReference>
<evidence type="ECO:0000259" key="8">
    <source>
        <dbReference type="Pfam" id="PF17768"/>
    </source>
</evidence>
<dbReference type="PANTHER" id="PTHR30255">
    <property type="entry name" value="SINGLE-STRANDED-DNA-SPECIFIC EXONUCLEASE RECJ"/>
    <property type="match status" value="1"/>
</dbReference>
<dbReference type="SUPFAM" id="SSF64182">
    <property type="entry name" value="DHH phosphoesterases"/>
    <property type="match status" value="1"/>
</dbReference>
<dbReference type="InterPro" id="IPR004610">
    <property type="entry name" value="RecJ"/>
</dbReference>
<organism evidence="9 10">
    <name type="scientific">Corallincola holothuriorum</name>
    <dbReference type="NCBI Taxonomy" id="2282215"/>
    <lineage>
        <taxon>Bacteria</taxon>
        <taxon>Pseudomonadati</taxon>
        <taxon>Pseudomonadota</taxon>
        <taxon>Gammaproteobacteria</taxon>
        <taxon>Alteromonadales</taxon>
        <taxon>Psychromonadaceae</taxon>
        <taxon>Corallincola</taxon>
    </lineage>
</organism>
<evidence type="ECO:0000313" key="10">
    <source>
        <dbReference type="Proteomes" id="UP000252558"/>
    </source>
</evidence>
<keyword evidence="10" id="KW-1185">Reference proteome</keyword>
<keyword evidence="5 9" id="KW-0269">Exonuclease</keyword>
<dbReference type="GO" id="GO:0006310">
    <property type="term" value="P:DNA recombination"/>
    <property type="evidence" value="ECO:0007669"/>
    <property type="project" value="InterPro"/>
</dbReference>
<evidence type="ECO:0000256" key="4">
    <source>
        <dbReference type="ARBA" id="ARBA00022801"/>
    </source>
</evidence>
<evidence type="ECO:0000313" key="9">
    <source>
        <dbReference type="EMBL" id="RCU51834.1"/>
    </source>
</evidence>
<feature type="domain" description="DDH" evidence="6">
    <location>
        <begin position="72"/>
        <end position="231"/>
    </location>
</feature>
<dbReference type="Gene3D" id="3.10.310.30">
    <property type="match status" value="1"/>
</dbReference>
<dbReference type="InterPro" id="IPR038763">
    <property type="entry name" value="DHH_sf"/>
</dbReference>
<name>A0A368NQ73_9GAMM</name>
<dbReference type="GO" id="GO:0006281">
    <property type="term" value="P:DNA repair"/>
    <property type="evidence" value="ECO:0007669"/>
    <property type="project" value="InterPro"/>
</dbReference>
<dbReference type="FunFam" id="3.90.1640.30:FF:000001">
    <property type="entry name" value="Single-stranded-DNA-specific exonuclease RecJ"/>
    <property type="match status" value="1"/>
</dbReference>
<comment type="similarity">
    <text evidence="1">Belongs to the RecJ family.</text>
</comment>
<protein>
    <recommendedName>
        <fullName evidence="2">Single-stranded-DNA-specific exonuclease RecJ</fullName>
    </recommendedName>
</protein>
<keyword evidence="3" id="KW-0540">Nuclease</keyword>
<comment type="caution">
    <text evidence="9">The sequence shown here is derived from an EMBL/GenBank/DDBJ whole genome shotgun (WGS) entry which is preliminary data.</text>
</comment>
<dbReference type="PANTHER" id="PTHR30255:SF2">
    <property type="entry name" value="SINGLE-STRANDED-DNA-SPECIFIC EXONUCLEASE RECJ"/>
    <property type="match status" value="1"/>
</dbReference>
<dbReference type="RefSeq" id="WP_114337263.1">
    <property type="nucleotide sequence ID" value="NZ_QPID01000002.1"/>
</dbReference>
<dbReference type="Gene3D" id="3.90.1640.30">
    <property type="match status" value="1"/>
</dbReference>
<gene>
    <name evidence="9" type="ORF">DU002_05025</name>
</gene>
<evidence type="ECO:0000256" key="3">
    <source>
        <dbReference type="ARBA" id="ARBA00022722"/>
    </source>
</evidence>
<feature type="domain" description="RecJ OB" evidence="8">
    <location>
        <begin position="467"/>
        <end position="570"/>
    </location>
</feature>
<reference evidence="9 10" key="1">
    <citation type="submission" date="2018-07" db="EMBL/GenBank/DDBJ databases">
        <title>Corallincola holothuriorum sp. nov., a new facultative anaerobe isolated from sea cucumber Apostichopus japonicus.</title>
        <authorList>
            <person name="Xia H."/>
        </authorList>
    </citation>
    <scope>NUCLEOTIDE SEQUENCE [LARGE SCALE GENOMIC DNA]</scope>
    <source>
        <strain evidence="9 10">C4</strain>
    </source>
</reference>
<evidence type="ECO:0000259" key="7">
    <source>
        <dbReference type="Pfam" id="PF02272"/>
    </source>
</evidence>
<keyword evidence="4" id="KW-0378">Hydrolase</keyword>
<dbReference type="Pfam" id="PF01368">
    <property type="entry name" value="DHH"/>
    <property type="match status" value="1"/>
</dbReference>
<dbReference type="Proteomes" id="UP000252558">
    <property type="component" value="Unassembled WGS sequence"/>
</dbReference>
<dbReference type="NCBIfam" id="TIGR00644">
    <property type="entry name" value="recJ"/>
    <property type="match status" value="1"/>
</dbReference>
<dbReference type="GO" id="GO:0003676">
    <property type="term" value="F:nucleic acid binding"/>
    <property type="evidence" value="ECO:0007669"/>
    <property type="project" value="InterPro"/>
</dbReference>
<dbReference type="AlphaFoldDB" id="A0A368NQ73"/>
<dbReference type="InterPro" id="IPR001667">
    <property type="entry name" value="DDH_dom"/>
</dbReference>
<dbReference type="EMBL" id="QPID01000002">
    <property type="protein sequence ID" value="RCU51834.1"/>
    <property type="molecule type" value="Genomic_DNA"/>
</dbReference>
<evidence type="ECO:0000256" key="1">
    <source>
        <dbReference type="ARBA" id="ARBA00005915"/>
    </source>
</evidence>
<dbReference type="Pfam" id="PF02272">
    <property type="entry name" value="DHHA1"/>
    <property type="match status" value="1"/>
</dbReference>
<dbReference type="InterPro" id="IPR003156">
    <property type="entry name" value="DHHA1_dom"/>
</dbReference>
<dbReference type="GO" id="GO:0008409">
    <property type="term" value="F:5'-3' exonuclease activity"/>
    <property type="evidence" value="ECO:0007669"/>
    <property type="project" value="InterPro"/>
</dbReference>
<proteinExistence type="inferred from homology"/>
<dbReference type="OrthoDB" id="9809852at2"/>
<feature type="domain" description="DHHA1" evidence="7">
    <location>
        <begin position="359"/>
        <end position="452"/>
    </location>
</feature>
<dbReference type="NCBIfam" id="NF008290">
    <property type="entry name" value="PRK11070.1"/>
    <property type="match status" value="1"/>
</dbReference>
<evidence type="ECO:0000256" key="2">
    <source>
        <dbReference type="ARBA" id="ARBA00019841"/>
    </source>
</evidence>
<dbReference type="Pfam" id="PF17768">
    <property type="entry name" value="RecJ_OB"/>
    <property type="match status" value="1"/>
</dbReference>
<dbReference type="InterPro" id="IPR041122">
    <property type="entry name" value="RecJ_OB"/>
</dbReference>
<sequence>MSMTIERRPLPAADAVIAGLPPLLQRIYASRGITAAPQLERQTSHLARPTELKGMQPAVVLLADALNAQKRLLIVGDFDADGATSSALCVLALRAMGAKFVDFLVPNRFDYGYGLSPEIADVAHQQGAELLITVDNGISSIQGVVKAKQLGMQVLVTDHHLPGEQLPAADAIVNPNQPGCEFPSKSLAGVGVAFYLLSALRTELRQRGWFAQQQLAEPNLADWLDIVALGTVADVVPLDQNNRILVHQGLQRIRSGRCRPGIQALIDLSQRKQREMTASDLGFALGPRLNAAGRLDDISLGINCLLCDDFQQAKQMAEELDTLNRSRREIEQGMEQEALAALSALDVDEADLPLGLCLFQPDWHQGVIGILASRIKERFYRPVLAFADAGNGELKGSARSISGLHMRDLLEQIDSQHPALIIKFGGHAMAAGLSIHADNYARFQQVFEQTVAATLTPSDLSNVVLSDGELSLSELTLDTAYQLRDAGPWGQAFPAPVFDGEFWLLQQRIVGQRHLKMVLSPDNGVTAIDAIAFNVDTETWPDPSIRKVHVAYQLDANEFRGNVTLQFVVQYLQGIAG</sequence>
<accession>A0A368NQ73</accession>
<evidence type="ECO:0000256" key="5">
    <source>
        <dbReference type="ARBA" id="ARBA00022839"/>
    </source>
</evidence>
<evidence type="ECO:0000259" key="6">
    <source>
        <dbReference type="Pfam" id="PF01368"/>
    </source>
</evidence>